<feature type="compositionally biased region" description="Basic and acidic residues" evidence="1">
    <location>
        <begin position="255"/>
        <end position="264"/>
    </location>
</feature>
<name>A0A7T8EP86_9CAUD</name>
<organism evidence="2 3">
    <name type="scientific">Erwinia phage pEa_SNUABM_5</name>
    <dbReference type="NCBI Taxonomy" id="2797313"/>
    <lineage>
        <taxon>Viruses</taxon>
        <taxon>Duplodnaviria</taxon>
        <taxon>Heunggongvirae</taxon>
        <taxon>Uroviricota</taxon>
        <taxon>Caudoviricetes</taxon>
        <taxon>Rivsvirus</taxon>
        <taxon>Rivsvirus SNUABM5</taxon>
    </lineage>
</organism>
<dbReference type="Proteomes" id="UP000596123">
    <property type="component" value="Segment"/>
</dbReference>
<protein>
    <submittedName>
        <fullName evidence="2">Uncharacterized protein</fullName>
    </submittedName>
</protein>
<sequence length="264" mass="30155">MTTRPYESPYGVIESANLVPRWTKSVVHGSVRRVEEWELEVLTNSVREVSFVNDIHAIHQNQVVEADDDDQLDLDAELTAQEKTASRLLIKPKLHKIRNRNRKDETGPENVFDVSDKTIDREVRRIDTKSRKIRRLLLGNVVSTMIGYDIAAGETEAIARDCLQTPVEIDDELVPYMERIGLANILGSFLADSEHIPEQVKSDVLKDLLIKWFDDMRNEDKAKNKSGYLRRLKQEFDGLIAQQSGPSLGTTRGFSELRKREQNG</sequence>
<reference evidence="2 3" key="1">
    <citation type="submission" date="2020-12" db="EMBL/GenBank/DDBJ databases">
        <title>Complete genome sequence of Erwinia phage pEa_SNUABM_5.</title>
        <authorList>
            <person name="Kim S.G."/>
            <person name="Lee S.B."/>
            <person name="Kwon J."/>
            <person name="Park S.C."/>
        </authorList>
    </citation>
    <scope>NUCLEOTIDE SEQUENCE [LARGE SCALE GENOMIC DNA]</scope>
</reference>
<proteinExistence type="predicted"/>
<gene>
    <name evidence="2" type="ORF">pEaSNUABM5_00002</name>
</gene>
<accession>A0A7T8EP86</accession>
<feature type="compositionally biased region" description="Polar residues" evidence="1">
    <location>
        <begin position="242"/>
        <end position="253"/>
    </location>
</feature>
<evidence type="ECO:0000313" key="3">
    <source>
        <dbReference type="Proteomes" id="UP000596123"/>
    </source>
</evidence>
<evidence type="ECO:0000313" key="2">
    <source>
        <dbReference type="EMBL" id="QQO90144.1"/>
    </source>
</evidence>
<keyword evidence="3" id="KW-1185">Reference proteome</keyword>
<dbReference type="EMBL" id="MW366843">
    <property type="protein sequence ID" value="QQO90144.1"/>
    <property type="molecule type" value="Genomic_DNA"/>
</dbReference>
<feature type="region of interest" description="Disordered" evidence="1">
    <location>
        <begin position="242"/>
        <end position="264"/>
    </location>
</feature>
<evidence type="ECO:0000256" key="1">
    <source>
        <dbReference type="SAM" id="MobiDB-lite"/>
    </source>
</evidence>